<dbReference type="PANTHER" id="PTHR43995">
    <property type="entry name" value="PRE-MRNA-PROCESSING FACTOR 19"/>
    <property type="match status" value="1"/>
</dbReference>
<evidence type="ECO:0000256" key="7">
    <source>
        <dbReference type="ARBA" id="ARBA00022728"/>
    </source>
</evidence>
<keyword evidence="13 14" id="KW-0539">Nucleus</keyword>
<evidence type="ECO:0000256" key="10">
    <source>
        <dbReference type="ARBA" id="ARBA00022786"/>
    </source>
</evidence>
<evidence type="ECO:0000313" key="17">
    <source>
        <dbReference type="Proteomes" id="UP000644660"/>
    </source>
</evidence>
<accession>A0A8H2ZI70</accession>
<keyword evidence="5 14" id="KW-0507">mRNA processing</keyword>
<comment type="catalytic activity">
    <reaction evidence="14">
        <text>S-ubiquitinyl-[E2 ubiquitin-conjugating enzyme]-L-cysteine + [acceptor protein]-L-lysine = [E2 ubiquitin-conjugating enzyme]-L-cysteine + N(6)-ubiquitinyl-[acceptor protein]-L-lysine.</text>
        <dbReference type="EC" id="2.3.2.27"/>
    </reaction>
</comment>
<comment type="pathway">
    <text evidence="2 14">Protein modification; protein ubiquitination.</text>
</comment>
<evidence type="ECO:0000256" key="3">
    <source>
        <dbReference type="ARBA" id="ARBA00006388"/>
    </source>
</evidence>
<evidence type="ECO:0000256" key="4">
    <source>
        <dbReference type="ARBA" id="ARBA00022574"/>
    </source>
</evidence>
<keyword evidence="17" id="KW-1185">Reference proteome</keyword>
<name>A0A8H2ZI70_9SACH</name>
<dbReference type="SUPFAM" id="SSF57850">
    <property type="entry name" value="RING/U-box"/>
    <property type="match status" value="1"/>
</dbReference>
<dbReference type="UniPathway" id="UPA00143"/>
<keyword evidence="6 14" id="KW-0808">Transferase</keyword>
<dbReference type="FunFam" id="3.30.40.10:FF:000027">
    <property type="entry name" value="Pre-mRNA-processing factor 19, putative"/>
    <property type="match status" value="1"/>
</dbReference>
<comment type="subcellular location">
    <subcellularLocation>
        <location evidence="1 14">Nucleus</location>
    </subcellularLocation>
</comment>
<keyword evidence="11 14" id="KW-0508">mRNA splicing</keyword>
<dbReference type="InterPro" id="IPR013915">
    <property type="entry name" value="Prp19_cc"/>
</dbReference>
<dbReference type="PANTHER" id="PTHR43995:SF1">
    <property type="entry name" value="PRE-MRNA-PROCESSING FACTOR 19"/>
    <property type="match status" value="1"/>
</dbReference>
<dbReference type="InterPro" id="IPR038959">
    <property type="entry name" value="Prp19"/>
</dbReference>
<keyword evidence="10 14" id="KW-0833">Ubl conjugation pathway</keyword>
<evidence type="ECO:0000256" key="13">
    <source>
        <dbReference type="ARBA" id="ARBA00023242"/>
    </source>
</evidence>
<dbReference type="RefSeq" id="XP_041407422.1">
    <property type="nucleotide sequence ID" value="XM_041551488.1"/>
</dbReference>
<dbReference type="Gene3D" id="3.30.40.10">
    <property type="entry name" value="Zinc/RING finger domain, C3HC4 (zinc finger)"/>
    <property type="match status" value="1"/>
</dbReference>
<evidence type="ECO:0000256" key="11">
    <source>
        <dbReference type="ARBA" id="ARBA00023187"/>
    </source>
</evidence>
<keyword evidence="9 14" id="KW-0227">DNA damage</keyword>
<keyword evidence="12 14" id="KW-0234">DNA repair</keyword>
<dbReference type="InterPro" id="IPR003613">
    <property type="entry name" value="Ubox_domain"/>
</dbReference>
<feature type="domain" description="U-box" evidence="15">
    <location>
        <begin position="1"/>
        <end position="61"/>
    </location>
</feature>
<dbReference type="EMBL" id="CAEFZW010000006">
    <property type="protein sequence ID" value="CAB4255578.1"/>
    <property type="molecule type" value="Genomic_DNA"/>
</dbReference>
<dbReference type="GO" id="GO:0000398">
    <property type="term" value="P:mRNA splicing, via spliceosome"/>
    <property type="evidence" value="ECO:0007669"/>
    <property type="project" value="InterPro"/>
</dbReference>
<keyword evidence="4" id="KW-0853">WD repeat</keyword>
<evidence type="ECO:0000313" key="16">
    <source>
        <dbReference type="EMBL" id="CAB4255578.1"/>
    </source>
</evidence>
<dbReference type="InterPro" id="IPR015943">
    <property type="entry name" value="WD40/YVTN_repeat-like_dom_sf"/>
</dbReference>
<comment type="function">
    <text evidence="14">Ubiquitin-protein ligase which is mainly involved pre-mRNA splicing and DNA repair. Required for pre-mRNA splicing as component of the spliceosome.</text>
</comment>
<sequence length="532" mass="60008">MFCAISGKPPRVAAISPSSKCVFEKSLLEQYVKEHGIDPVSNEPITVDQIITVAQSPLQHSLNDNLNSATLNSNYSIPSLLSTLQNEWDALMLENFSLRKQLDQITKEFSTALFERDAAKLVAARLLQEKNVALNDIKTVVSTYAEASRSNNNLMEDSSIKDSHSDMSKSMVSDSQDFVKETKKHIPKELVLPEGDNVFEANSTSEKLASGMICFPRITYIEDKKRIPRIFQDPLSLSIIYDSFSNQKKFDIPETWTVGNEALLSMLCLTNDENIVVALTRDNKLVVYDLEKQETLNSIYFEVKDVIYICCHERVMKDCILIVKRDGTVAYVNYKKYTADENSIITVISGEPSVSYQYAQLHKDGLLLALGDKVSVSLINLSNPLDQPIVFQCNREIPSDGGLTKVFFPRNGYWMMVQSEAEIFTFDLRKDDHSVLATPPIKLSQNKLTRWDLDLSGKTLVISESEGTIQIIHVYVYTKTKKQWIHHSTHQVKQSSVWKPEEFIVLRQSSESNNAALFETSGGASQILNIHV</sequence>
<dbReference type="SMART" id="SM00504">
    <property type="entry name" value="Ubox"/>
    <property type="match status" value="1"/>
</dbReference>
<protein>
    <recommendedName>
        <fullName evidence="14">Pre-mRNA-processing factor 19</fullName>
        <ecNumber evidence="14">2.3.2.27</ecNumber>
    </recommendedName>
</protein>
<organism evidence="16 17">
    <name type="scientific">Maudiozyma barnettii</name>
    <dbReference type="NCBI Taxonomy" id="61262"/>
    <lineage>
        <taxon>Eukaryota</taxon>
        <taxon>Fungi</taxon>
        <taxon>Dikarya</taxon>
        <taxon>Ascomycota</taxon>
        <taxon>Saccharomycotina</taxon>
        <taxon>Saccharomycetes</taxon>
        <taxon>Saccharomycetales</taxon>
        <taxon>Saccharomycetaceae</taxon>
        <taxon>Maudiozyma</taxon>
    </lineage>
</organism>
<dbReference type="AlphaFoldDB" id="A0A8H2ZI70"/>
<dbReference type="InterPro" id="IPR055340">
    <property type="entry name" value="RING-Ubox_PRP19"/>
</dbReference>
<evidence type="ECO:0000256" key="6">
    <source>
        <dbReference type="ARBA" id="ARBA00022679"/>
    </source>
</evidence>
<dbReference type="GO" id="GO:0005737">
    <property type="term" value="C:cytoplasm"/>
    <property type="evidence" value="ECO:0007669"/>
    <property type="project" value="TreeGrafter"/>
</dbReference>
<evidence type="ECO:0000256" key="14">
    <source>
        <dbReference type="RuleBase" id="RU367101"/>
    </source>
</evidence>
<dbReference type="Proteomes" id="UP000644660">
    <property type="component" value="Unassembled WGS sequence"/>
</dbReference>
<dbReference type="SUPFAM" id="SSF50978">
    <property type="entry name" value="WD40 repeat-like"/>
    <property type="match status" value="1"/>
</dbReference>
<evidence type="ECO:0000256" key="9">
    <source>
        <dbReference type="ARBA" id="ARBA00022763"/>
    </source>
</evidence>
<evidence type="ECO:0000256" key="8">
    <source>
        <dbReference type="ARBA" id="ARBA00022737"/>
    </source>
</evidence>
<comment type="subunit">
    <text evidence="14">Homotetramer.</text>
</comment>
<gene>
    <name evidence="16" type="ORF">KABA2_06S08756</name>
</gene>
<comment type="similarity">
    <text evidence="3 14">Belongs to the WD repeat PRP19 family.</text>
</comment>
<evidence type="ECO:0000256" key="2">
    <source>
        <dbReference type="ARBA" id="ARBA00004906"/>
    </source>
</evidence>
<dbReference type="InterPro" id="IPR036322">
    <property type="entry name" value="WD40_repeat_dom_sf"/>
</dbReference>
<keyword evidence="8" id="KW-0677">Repeat</keyword>
<dbReference type="GO" id="GO:0000974">
    <property type="term" value="C:Prp19 complex"/>
    <property type="evidence" value="ECO:0007669"/>
    <property type="project" value="UniProtKB-UniRule"/>
</dbReference>
<dbReference type="CDD" id="cd16656">
    <property type="entry name" value="RING-Ubox_PRP19"/>
    <property type="match status" value="1"/>
</dbReference>
<evidence type="ECO:0000256" key="5">
    <source>
        <dbReference type="ARBA" id="ARBA00022664"/>
    </source>
</evidence>
<proteinExistence type="inferred from homology"/>
<dbReference type="EC" id="2.3.2.27" evidence="14"/>
<dbReference type="Gene3D" id="2.130.10.10">
    <property type="entry name" value="YVTN repeat-like/Quinoprotein amine dehydrogenase"/>
    <property type="match status" value="1"/>
</dbReference>
<reference evidence="16 17" key="1">
    <citation type="submission" date="2020-05" db="EMBL/GenBank/DDBJ databases">
        <authorList>
            <person name="Casaregola S."/>
            <person name="Devillers H."/>
            <person name="Grondin C."/>
        </authorList>
    </citation>
    <scope>NUCLEOTIDE SEQUENCE [LARGE SCALE GENOMIC DNA]</scope>
    <source>
        <strain evidence="16 17">CLIB 1767</strain>
    </source>
</reference>
<dbReference type="GeneID" id="64858633"/>
<evidence type="ECO:0000256" key="1">
    <source>
        <dbReference type="ARBA" id="ARBA00004123"/>
    </source>
</evidence>
<dbReference type="Pfam" id="PF08606">
    <property type="entry name" value="Prp19"/>
    <property type="match status" value="1"/>
</dbReference>
<evidence type="ECO:0000256" key="12">
    <source>
        <dbReference type="ARBA" id="ARBA00023204"/>
    </source>
</evidence>
<dbReference type="GO" id="GO:0006281">
    <property type="term" value="P:DNA repair"/>
    <property type="evidence" value="ECO:0007669"/>
    <property type="project" value="UniProtKB-KW"/>
</dbReference>
<evidence type="ECO:0000259" key="15">
    <source>
        <dbReference type="SMART" id="SM00504"/>
    </source>
</evidence>
<dbReference type="InterPro" id="IPR013083">
    <property type="entry name" value="Znf_RING/FYVE/PHD"/>
</dbReference>
<dbReference type="GO" id="GO:0071006">
    <property type="term" value="C:U2-type catalytic step 1 spliceosome"/>
    <property type="evidence" value="ECO:0007669"/>
    <property type="project" value="TreeGrafter"/>
</dbReference>
<dbReference type="GO" id="GO:0061630">
    <property type="term" value="F:ubiquitin protein ligase activity"/>
    <property type="evidence" value="ECO:0007669"/>
    <property type="project" value="UniProtKB-UniRule"/>
</dbReference>
<dbReference type="GO" id="GO:0070534">
    <property type="term" value="P:protein K63-linked ubiquitination"/>
    <property type="evidence" value="ECO:0007669"/>
    <property type="project" value="UniProtKB-UniRule"/>
</dbReference>
<keyword evidence="7 14" id="KW-0747">Spliceosome</keyword>
<comment type="caution">
    <text evidence="16">The sequence shown here is derived from an EMBL/GenBank/DDBJ whole genome shotgun (WGS) entry which is preliminary data.</text>
</comment>